<keyword evidence="2" id="KW-0732">Signal</keyword>
<sequence>MSLTKSAILIALAVAGVSAIEPIQSAEINVILSDARGHLQDYMSVMTTINIPPAIMEIGMAMATATDDSYTTYYSEIDFDQVNTLVRELPWYSSRLAPALTAAMSTVPTGSESDSSTSTTGSSSAVPSTSSVSSSSAATSSSETSSSEVASSSSGASSSSEVASSSSSASSSSEVASSAVASSTVASSSEIMSSTMSSSSTGAVPSASQTINGAAKAAVGMGIGCVGAAAFLL</sequence>
<dbReference type="InterPro" id="IPR050788">
    <property type="entry name" value="Yeast_SRP1/TIP1_CWP"/>
</dbReference>
<accession>A0A7H9B4Y1</accession>
<dbReference type="GO" id="GO:0000324">
    <property type="term" value="C:fungal-type vacuole"/>
    <property type="evidence" value="ECO:0007669"/>
    <property type="project" value="TreeGrafter"/>
</dbReference>
<feature type="signal peptide" evidence="2">
    <location>
        <begin position="1"/>
        <end position="19"/>
    </location>
</feature>
<name>A0A7H9B4Y1_ZYGMR</name>
<dbReference type="GeneID" id="59237494"/>
<feature type="compositionally biased region" description="Low complexity" evidence="1">
    <location>
        <begin position="109"/>
        <end position="168"/>
    </location>
</feature>
<feature type="chain" id="PRO_5028999360" evidence="2">
    <location>
        <begin position="20"/>
        <end position="233"/>
    </location>
</feature>
<dbReference type="GO" id="GO:0009277">
    <property type="term" value="C:fungal-type cell wall"/>
    <property type="evidence" value="ECO:0007669"/>
    <property type="project" value="TreeGrafter"/>
</dbReference>
<dbReference type="GO" id="GO:0031505">
    <property type="term" value="P:fungal-type cell wall organization"/>
    <property type="evidence" value="ECO:0007669"/>
    <property type="project" value="TreeGrafter"/>
</dbReference>
<dbReference type="KEGG" id="zmk:HG535_0F02460"/>
<evidence type="ECO:0000313" key="4">
    <source>
        <dbReference type="Proteomes" id="UP000509704"/>
    </source>
</evidence>
<dbReference type="AlphaFoldDB" id="A0A7H9B4Y1"/>
<feature type="region of interest" description="Disordered" evidence="1">
    <location>
        <begin position="106"/>
        <end position="168"/>
    </location>
</feature>
<dbReference type="OrthoDB" id="4069694at2759"/>
<reference evidence="3 4" key="1">
    <citation type="submission" date="2020-07" db="EMBL/GenBank/DDBJ databases">
        <title>The yeast mating-type switching endonuclease HO is a domesticated member of an unorthodox homing genetic element family.</title>
        <authorList>
            <person name="Coughlan A.Y."/>
            <person name="Lombardi L."/>
            <person name="Braun-Galleani S."/>
            <person name="Martos A.R."/>
            <person name="Galeote V."/>
            <person name="Bigey F."/>
            <person name="Dequin S."/>
            <person name="Byrne K.P."/>
            <person name="Wolfe K.H."/>
        </authorList>
    </citation>
    <scope>NUCLEOTIDE SEQUENCE [LARGE SCALE GENOMIC DNA]</scope>
    <source>
        <strain evidence="3 4">NRRL Y-6702</strain>
    </source>
</reference>
<dbReference type="PANTHER" id="PTHR31002">
    <property type="entry name" value="SERIPAUPERIN"/>
    <property type="match status" value="1"/>
</dbReference>
<dbReference type="PROSITE" id="PS00724">
    <property type="entry name" value="SRP1_TIP1"/>
    <property type="match status" value="1"/>
</dbReference>
<keyword evidence="4" id="KW-1185">Reference proteome</keyword>
<dbReference type="EMBL" id="CP058609">
    <property type="protein sequence ID" value="QLG73735.1"/>
    <property type="molecule type" value="Genomic_DNA"/>
</dbReference>
<dbReference type="Pfam" id="PF00660">
    <property type="entry name" value="SRP1_TIP1"/>
    <property type="match status" value="1"/>
</dbReference>
<dbReference type="Proteomes" id="UP000509704">
    <property type="component" value="Chromosome 6"/>
</dbReference>
<evidence type="ECO:0000256" key="1">
    <source>
        <dbReference type="SAM" id="MobiDB-lite"/>
    </source>
</evidence>
<evidence type="ECO:0000313" key="3">
    <source>
        <dbReference type="EMBL" id="QLG73735.1"/>
    </source>
</evidence>
<evidence type="ECO:0000256" key="2">
    <source>
        <dbReference type="SAM" id="SignalP"/>
    </source>
</evidence>
<protein>
    <submittedName>
        <fullName evidence="3">Uncharacterized protein</fullName>
    </submittedName>
</protein>
<dbReference type="GO" id="GO:0005199">
    <property type="term" value="F:structural constituent of cell wall"/>
    <property type="evidence" value="ECO:0007669"/>
    <property type="project" value="TreeGrafter"/>
</dbReference>
<organism evidence="3 4">
    <name type="scientific">Zygotorulaspora mrakii</name>
    <name type="common">Zygosaccharomyces mrakii</name>
    <dbReference type="NCBI Taxonomy" id="42260"/>
    <lineage>
        <taxon>Eukaryota</taxon>
        <taxon>Fungi</taxon>
        <taxon>Dikarya</taxon>
        <taxon>Ascomycota</taxon>
        <taxon>Saccharomycotina</taxon>
        <taxon>Saccharomycetes</taxon>
        <taxon>Saccharomycetales</taxon>
        <taxon>Saccharomycetaceae</taxon>
        <taxon>Zygotorulaspora</taxon>
    </lineage>
</organism>
<dbReference type="PANTHER" id="PTHR31002:SF34">
    <property type="entry name" value="CELL WALL PROTEIN CWP1-RELATED"/>
    <property type="match status" value="1"/>
</dbReference>
<dbReference type="InterPro" id="IPR000992">
    <property type="entry name" value="SRP1_TIP1"/>
</dbReference>
<dbReference type="RefSeq" id="XP_037145461.1">
    <property type="nucleotide sequence ID" value="XM_037289566.1"/>
</dbReference>
<proteinExistence type="predicted"/>
<gene>
    <name evidence="3" type="ORF">HG535_0F02460</name>
</gene>